<evidence type="ECO:0000256" key="2">
    <source>
        <dbReference type="ARBA" id="ARBA00022448"/>
    </source>
</evidence>
<feature type="domain" description="4Fe-4S ferredoxin-type" evidence="12">
    <location>
        <begin position="13"/>
        <end position="43"/>
    </location>
</feature>
<dbReference type="Pfam" id="PF13237">
    <property type="entry name" value="Fer4_10"/>
    <property type="match status" value="1"/>
</dbReference>
<evidence type="ECO:0000256" key="3">
    <source>
        <dbReference type="ARBA" id="ARBA00022630"/>
    </source>
</evidence>
<dbReference type="GO" id="GO:0033539">
    <property type="term" value="P:fatty acid beta-oxidation using acyl-CoA dehydrogenase"/>
    <property type="evidence" value="ECO:0007669"/>
    <property type="project" value="TreeGrafter"/>
</dbReference>
<dbReference type="InterPro" id="IPR014730">
    <property type="entry name" value="ETF_a/b_N"/>
</dbReference>
<dbReference type="InterPro" id="IPR017896">
    <property type="entry name" value="4Fe4S_Fe-S-bd"/>
</dbReference>
<dbReference type="InterPro" id="IPR017900">
    <property type="entry name" value="4Fe4S_Fe_S_CS"/>
</dbReference>
<dbReference type="PROSITE" id="PS00696">
    <property type="entry name" value="ETF_ALPHA"/>
    <property type="match status" value="1"/>
</dbReference>
<evidence type="ECO:0000313" key="16">
    <source>
        <dbReference type="Proteomes" id="UP000831485"/>
    </source>
</evidence>
<dbReference type="PANTHER" id="PTHR43153">
    <property type="entry name" value="ELECTRON TRANSFER FLAVOPROTEIN ALPHA"/>
    <property type="match status" value="1"/>
</dbReference>
<dbReference type="Proteomes" id="UP000831485">
    <property type="component" value="Chromosome"/>
</dbReference>
<dbReference type="EMBL" id="CP096574">
    <property type="protein sequence ID" value="UPU37350.1"/>
    <property type="molecule type" value="Genomic_DNA"/>
</dbReference>
<evidence type="ECO:0000256" key="8">
    <source>
        <dbReference type="ARBA" id="ARBA00023014"/>
    </source>
</evidence>
<dbReference type="PROSITE" id="PS00198">
    <property type="entry name" value="4FE4S_FER_1"/>
    <property type="match status" value="1"/>
</dbReference>
<evidence type="ECO:0000256" key="1">
    <source>
        <dbReference type="ARBA" id="ARBA00005817"/>
    </source>
</evidence>
<evidence type="ECO:0000256" key="9">
    <source>
        <dbReference type="ARBA" id="ARBA00025649"/>
    </source>
</evidence>
<dbReference type="InterPro" id="IPR033947">
    <property type="entry name" value="ETF_alpha_N"/>
</dbReference>
<dbReference type="SMART" id="SM00893">
    <property type="entry name" value="ETF"/>
    <property type="match status" value="1"/>
</dbReference>
<keyword evidence="4" id="KW-0479">Metal-binding</keyword>
<dbReference type="FunFam" id="3.40.50.1220:FF:000001">
    <property type="entry name" value="Electron transfer flavoprotein, alpha subunit"/>
    <property type="match status" value="1"/>
</dbReference>
<sequence length="449" mass="48379">MAELKNKPKKPRGKVRLIEGKCIACGARCQSSCPVDGIQMSEAGEPQIELSKCIGCLKCVKACPGSALEIFYSPEELEILAQLAGQQDLAEEDADPEELARRELVAAYRGVWVFVEQTEGEAARVSWELMGKGQELAAKLGVELCAVVMGDKVEHLCREAFSYGADKAYLMDQPVLKHYRTYPYLDALCHLIDKFKPEIVLMGATGMGRDLAGAVATRVKTGLTADCTGLDIDAKRNLMQTRPAFGGNIMATIMCDRFRPQMATVRSHVMPMPAQMTGRTGKVVPVSLPIAEADIFTKVLQVIRDKKAGEVDIAGAEFIVSGGRGMMAKENFAILQELADELGGVVGASRSAVDAGWMPGDRQVGQTGKTVRPKIYIACGISGAIQHLVGMQDSDLIVAINRDKEAPIFEVANYGIVGDLFDVVPALIAALREMKASKGNTEVKDVQAA</sequence>
<dbReference type="PROSITE" id="PS51379">
    <property type="entry name" value="4FE4S_FER_2"/>
    <property type="match status" value="2"/>
</dbReference>
<dbReference type="CDD" id="cd01715">
    <property type="entry name" value="ETF_alpha"/>
    <property type="match status" value="1"/>
</dbReference>
<keyword evidence="7" id="KW-0408">Iron</keyword>
<reference evidence="15" key="1">
    <citation type="submission" date="2020-06" db="EMBL/GenBank/DDBJ databases">
        <title>Draft genomic sequecing of Geomonas sp. Red736.</title>
        <authorList>
            <person name="Itoh H."/>
            <person name="Xu Z.X."/>
            <person name="Ushijima N."/>
            <person name="Masuda Y."/>
            <person name="Shiratori Y."/>
            <person name="Senoo K."/>
        </authorList>
    </citation>
    <scope>NUCLEOTIDE SEQUENCE [LARGE SCALE GENOMIC DNA]</scope>
    <source>
        <strain evidence="15">Red736</strain>
    </source>
</reference>
<evidence type="ECO:0000313" key="13">
    <source>
        <dbReference type="EMBL" id="GFO65252.1"/>
    </source>
</evidence>
<dbReference type="EMBL" id="BLXY01000007">
    <property type="protein sequence ID" value="GFO65252.1"/>
    <property type="molecule type" value="Genomic_DNA"/>
</dbReference>
<dbReference type="Gene3D" id="3.40.50.1220">
    <property type="entry name" value="TPP-binding domain"/>
    <property type="match status" value="1"/>
</dbReference>
<dbReference type="GO" id="GO:0009055">
    <property type="term" value="F:electron transfer activity"/>
    <property type="evidence" value="ECO:0007669"/>
    <property type="project" value="InterPro"/>
</dbReference>
<dbReference type="GO" id="GO:0050660">
    <property type="term" value="F:flavin adenine dinucleotide binding"/>
    <property type="evidence" value="ECO:0007669"/>
    <property type="project" value="InterPro"/>
</dbReference>
<evidence type="ECO:0000259" key="12">
    <source>
        <dbReference type="PROSITE" id="PS51379"/>
    </source>
</evidence>
<keyword evidence="3" id="KW-0285">Flavoprotein</keyword>
<evidence type="ECO:0000256" key="4">
    <source>
        <dbReference type="ARBA" id="ARBA00022723"/>
    </source>
</evidence>
<dbReference type="InterPro" id="IPR029035">
    <property type="entry name" value="DHS-like_NAD/FAD-binding_dom"/>
</dbReference>
<evidence type="ECO:0000256" key="11">
    <source>
        <dbReference type="ARBA" id="ARBA00079299"/>
    </source>
</evidence>
<comment type="similarity">
    <text evidence="1">Belongs to the ETF alpha-subunit/FixB family.</text>
</comment>
<organism evidence="13 15">
    <name type="scientific">Geomonas paludis</name>
    <dbReference type="NCBI Taxonomy" id="2740185"/>
    <lineage>
        <taxon>Bacteria</taxon>
        <taxon>Pseudomonadati</taxon>
        <taxon>Thermodesulfobacteriota</taxon>
        <taxon>Desulfuromonadia</taxon>
        <taxon>Geobacterales</taxon>
        <taxon>Geobacteraceae</taxon>
        <taxon>Geomonas</taxon>
    </lineage>
</organism>
<proteinExistence type="inferred from homology"/>
<dbReference type="AlphaFoldDB" id="A0A6V8MYP7"/>
<dbReference type="Proteomes" id="UP000568888">
    <property type="component" value="Unassembled WGS sequence"/>
</dbReference>
<keyword evidence="6" id="KW-0249">Electron transport</keyword>
<name>A0A6V8MYP7_9BACT</name>
<dbReference type="InterPro" id="IPR014729">
    <property type="entry name" value="Rossmann-like_a/b/a_fold"/>
</dbReference>
<evidence type="ECO:0000256" key="10">
    <source>
        <dbReference type="ARBA" id="ARBA00068674"/>
    </source>
</evidence>
<reference evidence="13" key="2">
    <citation type="journal article" date="2021" name="Int. J. Syst. Evol. Microbiol.">
        <title>Geomonas silvestris sp. nov., Geomonas paludis sp. nov. and Geomonas limicola sp. nov., isolated from terrestrial environments, and emended description of the genus Geomonas.</title>
        <authorList>
            <person name="Itoh H."/>
            <person name="Xu Z."/>
            <person name="Masuda Y."/>
            <person name="Ushijima N."/>
            <person name="Hayakawa C."/>
            <person name="Shiratori Y."/>
            <person name="Senoo K."/>
        </authorList>
    </citation>
    <scope>NUCLEOTIDE SEQUENCE</scope>
    <source>
        <strain evidence="13">Red736</strain>
    </source>
</reference>
<accession>A0A6V8MYP7</accession>
<dbReference type="GO" id="GO:0046872">
    <property type="term" value="F:metal ion binding"/>
    <property type="evidence" value="ECO:0007669"/>
    <property type="project" value="UniProtKB-KW"/>
</dbReference>
<dbReference type="Pfam" id="PF01012">
    <property type="entry name" value="ETF"/>
    <property type="match status" value="1"/>
</dbReference>
<dbReference type="Pfam" id="PF00766">
    <property type="entry name" value="ETF_alpha"/>
    <property type="match status" value="1"/>
</dbReference>
<dbReference type="Gene3D" id="3.30.70.20">
    <property type="match status" value="1"/>
</dbReference>
<evidence type="ECO:0000256" key="5">
    <source>
        <dbReference type="ARBA" id="ARBA00022827"/>
    </source>
</evidence>
<dbReference type="GO" id="GO:0051536">
    <property type="term" value="F:iron-sulfur cluster binding"/>
    <property type="evidence" value="ECO:0007669"/>
    <property type="project" value="UniProtKB-KW"/>
</dbReference>
<reference evidence="14" key="3">
    <citation type="submission" date="2022-04" db="EMBL/GenBank/DDBJ databases">
        <authorList>
            <person name="Liu G."/>
        </authorList>
    </citation>
    <scope>NUCLEOTIDE SEQUENCE</scope>
    <source>
        <strain evidence="14">RG22</strain>
    </source>
</reference>
<dbReference type="InterPro" id="IPR014731">
    <property type="entry name" value="ETF_asu_C"/>
</dbReference>
<keyword evidence="5" id="KW-0274">FAD</keyword>
<keyword evidence="2" id="KW-0813">Transport</keyword>
<dbReference type="Gene3D" id="3.40.50.620">
    <property type="entry name" value="HUPs"/>
    <property type="match status" value="1"/>
</dbReference>
<evidence type="ECO:0000256" key="7">
    <source>
        <dbReference type="ARBA" id="ARBA00023004"/>
    </source>
</evidence>
<dbReference type="SUPFAM" id="SSF52402">
    <property type="entry name" value="Adenine nucleotide alpha hydrolases-like"/>
    <property type="match status" value="1"/>
</dbReference>
<dbReference type="InterPro" id="IPR001308">
    <property type="entry name" value="ETF_a/FixB"/>
</dbReference>
<protein>
    <recommendedName>
        <fullName evidence="10">Electron transfer flavoprotein subunit alpha</fullName>
    </recommendedName>
    <alternativeName>
        <fullName evidence="11">Electron transfer flavoprotein large subunit</fullName>
    </alternativeName>
</protein>
<dbReference type="PANTHER" id="PTHR43153:SF1">
    <property type="entry name" value="ELECTRON TRANSFER FLAVOPROTEIN SUBUNIT ALPHA, MITOCHONDRIAL"/>
    <property type="match status" value="1"/>
</dbReference>
<evidence type="ECO:0000313" key="15">
    <source>
        <dbReference type="Proteomes" id="UP000568888"/>
    </source>
</evidence>
<keyword evidence="8" id="KW-0411">Iron-sulfur</keyword>
<evidence type="ECO:0000256" key="6">
    <source>
        <dbReference type="ARBA" id="ARBA00022982"/>
    </source>
</evidence>
<comment type="function">
    <text evidence="9">The electron transfer flavoprotein serves as a specific electron acceptor for other dehydrogenases. It transfers the electrons to the main respiratory chain via ETF-ubiquinone oxidoreductase (ETF dehydrogenase).</text>
</comment>
<keyword evidence="16" id="KW-1185">Reference proteome</keyword>
<dbReference type="RefSeq" id="WP_183349138.1">
    <property type="nucleotide sequence ID" value="NZ_BLXY01000007.1"/>
</dbReference>
<feature type="domain" description="4Fe-4S ferredoxin-type" evidence="12">
    <location>
        <begin position="44"/>
        <end position="73"/>
    </location>
</feature>
<dbReference type="InterPro" id="IPR018206">
    <property type="entry name" value="ETF_asu_C_CS"/>
</dbReference>
<gene>
    <name evidence="13" type="primary">etfA_6</name>
    <name evidence="13" type="ORF">GMPD_31710</name>
    <name evidence="14" type="ORF">M1B72_06500</name>
</gene>
<dbReference type="SUPFAM" id="SSF54862">
    <property type="entry name" value="4Fe-4S ferredoxins"/>
    <property type="match status" value="1"/>
</dbReference>
<dbReference type="SUPFAM" id="SSF52467">
    <property type="entry name" value="DHS-like NAD/FAD-binding domain"/>
    <property type="match status" value="1"/>
</dbReference>
<evidence type="ECO:0000313" key="14">
    <source>
        <dbReference type="EMBL" id="UPU37350.1"/>
    </source>
</evidence>